<sequence>MTEITLRGVSKRYDGVQALKPVDMIIPAGKFTTLLGPSGCGKTTLLRLIAGLETPDSGEILVDGEPVFSQARRVNLPPHKRHFGMVFQEFALWPHMTVYENVAFSLKANGQKNNIRERVQHALDQVRLTGMEKRQPHQLSGGQQQRVAFARAIVMQPGLILFDEPLSALDAMLREDMRDELMNLVRELGLTALYVTHDQTEAMSMSDEILVMQSGHVLQRGTPEQIYRQPVHPFVARFIGRSNWIEPEQTLFRPEHARWQPIAESESEEHSYVATVQRVSYMGDRYEIELNAGEGRMWTAYHDKRMSIGSKVQLYVSAQHLCEVGEHHRSAEDVPIAPSVQDAQHGSAPSPGGRQHIS</sequence>
<dbReference type="RefSeq" id="WP_347323462.1">
    <property type="nucleotide sequence ID" value="NZ_JBCGUH010000001.1"/>
</dbReference>
<dbReference type="PROSITE" id="PS00211">
    <property type="entry name" value="ABC_TRANSPORTER_1"/>
    <property type="match status" value="1"/>
</dbReference>
<keyword evidence="11" id="KW-1185">Reference proteome</keyword>
<dbReference type="InterPro" id="IPR027417">
    <property type="entry name" value="P-loop_NTPase"/>
</dbReference>
<keyword evidence="2" id="KW-1003">Cell membrane</keyword>
<dbReference type="InterPro" id="IPR050093">
    <property type="entry name" value="ABC_SmlMolc_Importer"/>
</dbReference>
<evidence type="ECO:0000256" key="7">
    <source>
        <dbReference type="ARBA" id="ARBA00023136"/>
    </source>
</evidence>
<keyword evidence="7" id="KW-0472">Membrane</keyword>
<dbReference type="SUPFAM" id="SSF50331">
    <property type="entry name" value="MOP-like"/>
    <property type="match status" value="1"/>
</dbReference>
<evidence type="ECO:0000256" key="1">
    <source>
        <dbReference type="ARBA" id="ARBA00022448"/>
    </source>
</evidence>
<dbReference type="InterPro" id="IPR003439">
    <property type="entry name" value="ABC_transporter-like_ATP-bd"/>
</dbReference>
<accession>A0ABW4RIV9</accession>
<evidence type="ECO:0000256" key="5">
    <source>
        <dbReference type="ARBA" id="ARBA00022840"/>
    </source>
</evidence>
<gene>
    <name evidence="10" type="ORF">ACFSC9_11745</name>
</gene>
<dbReference type="SMART" id="SM00382">
    <property type="entry name" value="AAA"/>
    <property type="match status" value="1"/>
</dbReference>
<keyword evidence="1" id="KW-0813">Transport</keyword>
<dbReference type="InterPro" id="IPR017871">
    <property type="entry name" value="ABC_transporter-like_CS"/>
</dbReference>
<dbReference type="EMBL" id="JBHUEH010000014">
    <property type="protein sequence ID" value="MFD1886196.1"/>
    <property type="molecule type" value="Genomic_DNA"/>
</dbReference>
<keyword evidence="4" id="KW-0547">Nucleotide-binding</keyword>
<evidence type="ECO:0000256" key="3">
    <source>
        <dbReference type="ARBA" id="ARBA00022519"/>
    </source>
</evidence>
<reference evidence="11" key="1">
    <citation type="journal article" date="2019" name="Int. J. Syst. Evol. Microbiol.">
        <title>The Global Catalogue of Microorganisms (GCM) 10K type strain sequencing project: providing services to taxonomists for standard genome sequencing and annotation.</title>
        <authorList>
            <consortium name="The Broad Institute Genomics Platform"/>
            <consortium name="The Broad Institute Genome Sequencing Center for Infectious Disease"/>
            <person name="Wu L."/>
            <person name="Ma J."/>
        </authorList>
    </citation>
    <scope>NUCLEOTIDE SEQUENCE [LARGE SCALE GENOMIC DNA]</scope>
    <source>
        <strain evidence="11">CCUG 54950</strain>
    </source>
</reference>
<dbReference type="InterPro" id="IPR013611">
    <property type="entry name" value="Transp-assoc_OB_typ2"/>
</dbReference>
<dbReference type="PANTHER" id="PTHR42781">
    <property type="entry name" value="SPERMIDINE/PUTRESCINE IMPORT ATP-BINDING PROTEIN POTA"/>
    <property type="match status" value="1"/>
</dbReference>
<keyword evidence="3" id="KW-0997">Cell inner membrane</keyword>
<feature type="domain" description="ABC transporter" evidence="9">
    <location>
        <begin position="4"/>
        <end position="239"/>
    </location>
</feature>
<keyword evidence="5 10" id="KW-0067">ATP-binding</keyword>
<organism evidence="10 11">
    <name type="scientific">Paenibacillus wenxiniae</name>
    <dbReference type="NCBI Taxonomy" id="1636843"/>
    <lineage>
        <taxon>Bacteria</taxon>
        <taxon>Bacillati</taxon>
        <taxon>Bacillota</taxon>
        <taxon>Bacilli</taxon>
        <taxon>Bacillales</taxon>
        <taxon>Paenibacillaceae</taxon>
        <taxon>Paenibacillus</taxon>
    </lineage>
</organism>
<dbReference type="SUPFAM" id="SSF52540">
    <property type="entry name" value="P-loop containing nucleoside triphosphate hydrolases"/>
    <property type="match status" value="1"/>
</dbReference>
<dbReference type="PROSITE" id="PS50893">
    <property type="entry name" value="ABC_TRANSPORTER_2"/>
    <property type="match status" value="1"/>
</dbReference>
<dbReference type="Gene3D" id="3.40.50.300">
    <property type="entry name" value="P-loop containing nucleotide triphosphate hydrolases"/>
    <property type="match status" value="1"/>
</dbReference>
<proteinExistence type="predicted"/>
<dbReference type="Proteomes" id="UP001597233">
    <property type="component" value="Unassembled WGS sequence"/>
</dbReference>
<evidence type="ECO:0000256" key="2">
    <source>
        <dbReference type="ARBA" id="ARBA00022475"/>
    </source>
</evidence>
<keyword evidence="6" id="KW-1278">Translocase</keyword>
<dbReference type="InterPro" id="IPR008995">
    <property type="entry name" value="Mo/tungstate-bd_C_term_dom"/>
</dbReference>
<feature type="region of interest" description="Disordered" evidence="8">
    <location>
        <begin position="339"/>
        <end position="358"/>
    </location>
</feature>
<evidence type="ECO:0000313" key="11">
    <source>
        <dbReference type="Proteomes" id="UP001597233"/>
    </source>
</evidence>
<comment type="caution">
    <text evidence="10">The sequence shown here is derived from an EMBL/GenBank/DDBJ whole genome shotgun (WGS) entry which is preliminary data.</text>
</comment>
<evidence type="ECO:0000259" key="9">
    <source>
        <dbReference type="PROSITE" id="PS50893"/>
    </source>
</evidence>
<dbReference type="PANTHER" id="PTHR42781:SF1">
    <property type="entry name" value="THIAMINE IMPORT ATP-BINDING PROTEIN THIQ"/>
    <property type="match status" value="1"/>
</dbReference>
<dbReference type="Pfam" id="PF08402">
    <property type="entry name" value="TOBE_2"/>
    <property type="match status" value="1"/>
</dbReference>
<evidence type="ECO:0000256" key="8">
    <source>
        <dbReference type="SAM" id="MobiDB-lite"/>
    </source>
</evidence>
<evidence type="ECO:0000256" key="6">
    <source>
        <dbReference type="ARBA" id="ARBA00022967"/>
    </source>
</evidence>
<evidence type="ECO:0000313" key="10">
    <source>
        <dbReference type="EMBL" id="MFD1886196.1"/>
    </source>
</evidence>
<protein>
    <submittedName>
        <fullName evidence="10">ABC transporter ATP-binding protein</fullName>
    </submittedName>
</protein>
<dbReference type="InterPro" id="IPR003593">
    <property type="entry name" value="AAA+_ATPase"/>
</dbReference>
<evidence type="ECO:0000256" key="4">
    <source>
        <dbReference type="ARBA" id="ARBA00022741"/>
    </source>
</evidence>
<dbReference type="Pfam" id="PF00005">
    <property type="entry name" value="ABC_tran"/>
    <property type="match status" value="1"/>
</dbReference>
<dbReference type="GO" id="GO:0005524">
    <property type="term" value="F:ATP binding"/>
    <property type="evidence" value="ECO:0007669"/>
    <property type="project" value="UniProtKB-KW"/>
</dbReference>
<name>A0ABW4RIV9_9BACL</name>